<evidence type="ECO:0000256" key="4">
    <source>
        <dbReference type="ARBA" id="ARBA00022927"/>
    </source>
</evidence>
<evidence type="ECO:0000313" key="10">
    <source>
        <dbReference type="Proteomes" id="UP001165060"/>
    </source>
</evidence>
<feature type="transmembrane region" description="Helical" evidence="8">
    <location>
        <begin position="122"/>
        <end position="143"/>
    </location>
</feature>
<evidence type="ECO:0000313" key="9">
    <source>
        <dbReference type="EMBL" id="GMI36749.1"/>
    </source>
</evidence>
<evidence type="ECO:0000256" key="8">
    <source>
        <dbReference type="RuleBase" id="RU363111"/>
    </source>
</evidence>
<keyword evidence="2 8" id="KW-0813">Transport</keyword>
<feature type="transmembrane region" description="Helical" evidence="8">
    <location>
        <begin position="31"/>
        <end position="50"/>
    </location>
</feature>
<keyword evidence="5 8" id="KW-1133">Transmembrane helix</keyword>
<evidence type="ECO:0000256" key="2">
    <source>
        <dbReference type="ARBA" id="ARBA00022448"/>
    </source>
</evidence>
<evidence type="ECO:0000256" key="5">
    <source>
        <dbReference type="ARBA" id="ARBA00022989"/>
    </source>
</evidence>
<evidence type="ECO:0000256" key="7">
    <source>
        <dbReference type="ARBA" id="ARBA00025800"/>
    </source>
</evidence>
<evidence type="ECO:0000256" key="6">
    <source>
        <dbReference type="ARBA" id="ARBA00023136"/>
    </source>
</evidence>
<keyword evidence="4 8" id="KW-0653">Protein transport</keyword>
<evidence type="ECO:0000256" key="3">
    <source>
        <dbReference type="ARBA" id="ARBA00022692"/>
    </source>
</evidence>
<protein>
    <recommendedName>
        <fullName evidence="8">Vesicle transport protein</fullName>
    </recommendedName>
</protein>
<gene>
    <name evidence="9" type="ORF">TeGR_g6367</name>
</gene>
<organism evidence="9 10">
    <name type="scientific">Tetraparma gracilis</name>
    <dbReference type="NCBI Taxonomy" id="2962635"/>
    <lineage>
        <taxon>Eukaryota</taxon>
        <taxon>Sar</taxon>
        <taxon>Stramenopiles</taxon>
        <taxon>Ochrophyta</taxon>
        <taxon>Bolidophyceae</taxon>
        <taxon>Parmales</taxon>
        <taxon>Triparmaceae</taxon>
        <taxon>Tetraparma</taxon>
    </lineage>
</organism>
<comment type="subcellular location">
    <subcellularLocation>
        <location evidence="1 8">Membrane</location>
        <topology evidence="1 8">Multi-pass membrane protein</topology>
    </subcellularLocation>
</comment>
<proteinExistence type="inferred from homology"/>
<dbReference type="PANTHER" id="PTHR23137">
    <property type="entry name" value="VESICLE TRANSPORT PROTEIN-RELATED"/>
    <property type="match status" value="1"/>
</dbReference>
<feature type="transmembrane region" description="Helical" evidence="8">
    <location>
        <begin position="97"/>
        <end position="116"/>
    </location>
</feature>
<dbReference type="PANTHER" id="PTHR23137:SF6">
    <property type="entry name" value="VESICLE TRANSPORT PROTEIN"/>
    <property type="match status" value="1"/>
</dbReference>
<accession>A0ABQ6MZE9</accession>
<evidence type="ECO:0000256" key="1">
    <source>
        <dbReference type="ARBA" id="ARBA00004141"/>
    </source>
</evidence>
<dbReference type="InterPro" id="IPR011691">
    <property type="entry name" value="Vesicle_transpt_SFT2"/>
</dbReference>
<dbReference type="Pfam" id="PF04178">
    <property type="entry name" value="Got1"/>
    <property type="match status" value="1"/>
</dbReference>
<name>A0ABQ6MZE9_9STRA</name>
<sequence length="167" mass="18324">MLNPNREKTWQEQVEEEVCSVCPSLTYTQRITGCLSCAAIGMLLSFGSFFRFTALLKGNPTPFAVCFTLGSIVSLCGTCFLSGPYRQAKSMCAKTRIGATVMYIGSMIATLAVAFACGSWPAQGLLILICVVLQYISIIWYTLSYIPFARQWAKSCCTSMCCSEEMC</sequence>
<feature type="transmembrane region" description="Helical" evidence="8">
    <location>
        <begin position="62"/>
        <end position="85"/>
    </location>
</feature>
<comment type="function">
    <text evidence="8">May be involved in fusion of retrograde transport vesicles derived from an endocytic compartment with the Golgi complex.</text>
</comment>
<comment type="similarity">
    <text evidence="7 8">Belongs to the SFT2 family.</text>
</comment>
<dbReference type="Proteomes" id="UP001165060">
    <property type="component" value="Unassembled WGS sequence"/>
</dbReference>
<dbReference type="EMBL" id="BRYB01004784">
    <property type="protein sequence ID" value="GMI36749.1"/>
    <property type="molecule type" value="Genomic_DNA"/>
</dbReference>
<dbReference type="InterPro" id="IPR007305">
    <property type="entry name" value="Vesicle_transpt_Got1/SFT2"/>
</dbReference>
<comment type="caution">
    <text evidence="9">The sequence shown here is derived from an EMBL/GenBank/DDBJ whole genome shotgun (WGS) entry which is preliminary data.</text>
</comment>
<keyword evidence="3 8" id="KW-0812">Transmembrane</keyword>
<keyword evidence="10" id="KW-1185">Reference proteome</keyword>
<reference evidence="9 10" key="1">
    <citation type="journal article" date="2023" name="Commun. Biol.">
        <title>Genome analysis of Parmales, the sister group of diatoms, reveals the evolutionary specialization of diatoms from phago-mixotrophs to photoautotrophs.</title>
        <authorList>
            <person name="Ban H."/>
            <person name="Sato S."/>
            <person name="Yoshikawa S."/>
            <person name="Yamada K."/>
            <person name="Nakamura Y."/>
            <person name="Ichinomiya M."/>
            <person name="Sato N."/>
            <person name="Blanc-Mathieu R."/>
            <person name="Endo H."/>
            <person name="Kuwata A."/>
            <person name="Ogata H."/>
        </authorList>
    </citation>
    <scope>NUCLEOTIDE SEQUENCE [LARGE SCALE GENOMIC DNA]</scope>
</reference>
<keyword evidence="6 8" id="KW-0472">Membrane</keyword>